<dbReference type="AlphaFoldDB" id="A0AAV3RH99"/>
<evidence type="ECO:0000313" key="2">
    <source>
        <dbReference type="Proteomes" id="UP001454036"/>
    </source>
</evidence>
<protein>
    <submittedName>
        <fullName evidence="1">Uncharacterized protein</fullName>
    </submittedName>
</protein>
<reference evidence="1 2" key="1">
    <citation type="submission" date="2024-01" db="EMBL/GenBank/DDBJ databases">
        <title>The complete chloroplast genome sequence of Lithospermum erythrorhizon: insights into the phylogenetic relationship among Boraginaceae species and the maternal lineages of purple gromwells.</title>
        <authorList>
            <person name="Okada T."/>
            <person name="Watanabe K."/>
        </authorList>
    </citation>
    <scope>NUCLEOTIDE SEQUENCE [LARGE SCALE GENOMIC DNA]</scope>
</reference>
<name>A0AAV3RH99_LITER</name>
<evidence type="ECO:0000313" key="1">
    <source>
        <dbReference type="EMBL" id="GAA0175784.1"/>
    </source>
</evidence>
<organism evidence="1 2">
    <name type="scientific">Lithospermum erythrorhizon</name>
    <name type="common">Purple gromwell</name>
    <name type="synonym">Lithospermum officinale var. erythrorhizon</name>
    <dbReference type="NCBI Taxonomy" id="34254"/>
    <lineage>
        <taxon>Eukaryota</taxon>
        <taxon>Viridiplantae</taxon>
        <taxon>Streptophyta</taxon>
        <taxon>Embryophyta</taxon>
        <taxon>Tracheophyta</taxon>
        <taxon>Spermatophyta</taxon>
        <taxon>Magnoliopsida</taxon>
        <taxon>eudicotyledons</taxon>
        <taxon>Gunneridae</taxon>
        <taxon>Pentapetalae</taxon>
        <taxon>asterids</taxon>
        <taxon>lamiids</taxon>
        <taxon>Boraginales</taxon>
        <taxon>Boraginaceae</taxon>
        <taxon>Boraginoideae</taxon>
        <taxon>Lithospermeae</taxon>
        <taxon>Lithospermum</taxon>
    </lineage>
</organism>
<proteinExistence type="predicted"/>
<dbReference type="CDD" id="cd09272">
    <property type="entry name" value="RNase_HI_RT_Ty1"/>
    <property type="match status" value="1"/>
</dbReference>
<comment type="caution">
    <text evidence="1">The sequence shown here is derived from an EMBL/GenBank/DDBJ whole genome shotgun (WGS) entry which is preliminary data.</text>
</comment>
<dbReference type="PANTHER" id="PTHR11439:SF517">
    <property type="entry name" value="CYSTEINE-RICH RLK (RECEPTOR-LIKE PROTEIN KINASE) 8"/>
    <property type="match status" value="1"/>
</dbReference>
<dbReference type="Proteomes" id="UP001454036">
    <property type="component" value="Unassembled WGS sequence"/>
</dbReference>
<dbReference type="PANTHER" id="PTHR11439">
    <property type="entry name" value="GAG-POL-RELATED RETROTRANSPOSON"/>
    <property type="match status" value="1"/>
</dbReference>
<gene>
    <name evidence="1" type="ORF">LIER_41974</name>
</gene>
<accession>A0AAV3RH99</accession>
<sequence length="103" mass="11500">MYLTSTRPDLMFATSLINRNMSNLAELHLQVVTKILRYLKGTTQYGIVYQKGSNEGELEAYTDSDYAGDINDNKSTNGYVFKFSSGTVAWTSKKQPIVSLSTT</sequence>
<keyword evidence="2" id="KW-1185">Reference proteome</keyword>
<dbReference type="EMBL" id="BAABME010027570">
    <property type="protein sequence ID" value="GAA0175784.1"/>
    <property type="molecule type" value="Genomic_DNA"/>
</dbReference>